<dbReference type="RefSeq" id="WP_058029080.1">
    <property type="nucleotide sequence ID" value="NZ_CP013187.1"/>
</dbReference>
<dbReference type="GO" id="GO:0000155">
    <property type="term" value="F:phosphorelay sensor kinase activity"/>
    <property type="evidence" value="ECO:0007669"/>
    <property type="project" value="InterPro"/>
</dbReference>
<proteinExistence type="predicted"/>
<keyword evidence="1" id="KW-0472">Membrane</keyword>
<dbReference type="AlphaFoldDB" id="A0A0S2JZL4"/>
<feature type="transmembrane region" description="Helical" evidence="1">
    <location>
        <begin position="12"/>
        <end position="30"/>
    </location>
</feature>
<keyword evidence="1" id="KW-0812">Transmembrane</keyword>
<dbReference type="KEGG" id="pphe:PP2015_813"/>
<dbReference type="Proteomes" id="UP000061457">
    <property type="component" value="Chromosome I"/>
</dbReference>
<dbReference type="PATRIC" id="fig|161398.10.peg.826"/>
<dbReference type="SUPFAM" id="SSF47384">
    <property type="entry name" value="Homodimeric domain of signal transducing histidine kinase"/>
    <property type="match status" value="1"/>
</dbReference>
<name>A0A0S2JZL4_9GAMM</name>
<dbReference type="Gene3D" id="3.30.565.10">
    <property type="entry name" value="Histidine kinase-like ATPase, C-terminal domain"/>
    <property type="match status" value="1"/>
</dbReference>
<gene>
    <name evidence="2" type="ORF">PP2015_813</name>
</gene>
<dbReference type="EMBL" id="CP013187">
    <property type="protein sequence ID" value="ALO41332.1"/>
    <property type="molecule type" value="Genomic_DNA"/>
</dbReference>
<protein>
    <recommendedName>
        <fullName evidence="4">Histidine kinase domain-containing protein</fullName>
    </recommendedName>
</protein>
<keyword evidence="1" id="KW-1133">Transmembrane helix</keyword>
<evidence type="ECO:0000313" key="2">
    <source>
        <dbReference type="EMBL" id="ALO41332.1"/>
    </source>
</evidence>
<dbReference type="InterPro" id="IPR036097">
    <property type="entry name" value="HisK_dim/P_sf"/>
</dbReference>
<reference evidence="3" key="1">
    <citation type="submission" date="2015-11" db="EMBL/GenBank/DDBJ databases">
        <authorList>
            <person name="Kim K.M."/>
        </authorList>
    </citation>
    <scope>NUCLEOTIDE SEQUENCE [LARGE SCALE GENOMIC DNA]</scope>
    <source>
        <strain evidence="3">KCTC 12086</strain>
    </source>
</reference>
<dbReference type="STRING" id="161398.PP2015_813"/>
<keyword evidence="3" id="KW-1185">Reference proteome</keyword>
<accession>A0A0S2JZL4</accession>
<dbReference type="SUPFAM" id="SSF55874">
    <property type="entry name" value="ATPase domain of HSP90 chaperone/DNA topoisomerase II/histidine kinase"/>
    <property type="match status" value="1"/>
</dbReference>
<evidence type="ECO:0000313" key="3">
    <source>
        <dbReference type="Proteomes" id="UP000061457"/>
    </source>
</evidence>
<evidence type="ECO:0008006" key="4">
    <source>
        <dbReference type="Google" id="ProtNLM"/>
    </source>
</evidence>
<organism evidence="2 3">
    <name type="scientific">Pseudoalteromonas phenolica</name>
    <dbReference type="NCBI Taxonomy" id="161398"/>
    <lineage>
        <taxon>Bacteria</taxon>
        <taxon>Pseudomonadati</taxon>
        <taxon>Pseudomonadota</taxon>
        <taxon>Gammaproteobacteria</taxon>
        <taxon>Alteromonadales</taxon>
        <taxon>Pseudoalteromonadaceae</taxon>
        <taxon>Pseudoalteromonas</taxon>
    </lineage>
</organism>
<dbReference type="OrthoDB" id="9786526at2"/>
<sequence length="397" mass="45771">MSASISIKKYLLTRFSLFGILVVLIWGLILKSSYEFAQDDTTEHYLFYDAELADNQQLELPISDDFKLITRHKDDLPGWVVEKIDAQLLPHNQSHYFNIENEHIYVLSYIRTTDASPIYVLHYFEDETSTFFPWFNVGISLLIAMLLIAIFSTHITLKTQIDTLHRYIDPYFKRAQEQLKFMEFQTFANTLTQSRQAEKEAQIQQRLVSAFLSHEVNTPITQINHALSRINQLDDIPLDALPVLDQLAKANTTLLETSRAILALQQIHNEELERLNVVDEFKELANNSAFSDLTLSLKTATSPKVMSHKYLLKLLFTQILKNALQYSQTNELGEQVLYVEVNDQGMQFSNVINSHSTHLGHGLGMSLIQQICHKMDWCCLSKQEDSLFTLTINYTEN</sequence>
<feature type="transmembrane region" description="Helical" evidence="1">
    <location>
        <begin position="131"/>
        <end position="151"/>
    </location>
</feature>
<evidence type="ECO:0000256" key="1">
    <source>
        <dbReference type="SAM" id="Phobius"/>
    </source>
</evidence>
<dbReference type="InterPro" id="IPR036890">
    <property type="entry name" value="HATPase_C_sf"/>
</dbReference>